<organism evidence="1">
    <name type="scientific">Rhizophora mucronata</name>
    <name type="common">Asiatic mangrove</name>
    <dbReference type="NCBI Taxonomy" id="61149"/>
    <lineage>
        <taxon>Eukaryota</taxon>
        <taxon>Viridiplantae</taxon>
        <taxon>Streptophyta</taxon>
        <taxon>Embryophyta</taxon>
        <taxon>Tracheophyta</taxon>
        <taxon>Spermatophyta</taxon>
        <taxon>Magnoliopsida</taxon>
        <taxon>eudicotyledons</taxon>
        <taxon>Gunneridae</taxon>
        <taxon>Pentapetalae</taxon>
        <taxon>rosids</taxon>
        <taxon>fabids</taxon>
        <taxon>Malpighiales</taxon>
        <taxon>Rhizophoraceae</taxon>
        <taxon>Rhizophora</taxon>
    </lineage>
</organism>
<proteinExistence type="predicted"/>
<name>A0A2P2R460_RHIMU</name>
<dbReference type="AlphaFoldDB" id="A0A2P2R460"/>
<accession>A0A2P2R460</accession>
<dbReference type="EMBL" id="GGEC01093420">
    <property type="protein sequence ID" value="MBX73904.1"/>
    <property type="molecule type" value="Transcribed_RNA"/>
</dbReference>
<protein>
    <submittedName>
        <fullName evidence="1">Uncharacterized protein</fullName>
    </submittedName>
</protein>
<evidence type="ECO:0000313" key="1">
    <source>
        <dbReference type="EMBL" id="MBX73904.1"/>
    </source>
</evidence>
<reference evidence="1" key="1">
    <citation type="submission" date="2018-02" db="EMBL/GenBank/DDBJ databases">
        <title>Rhizophora mucronata_Transcriptome.</title>
        <authorList>
            <person name="Meera S.P."/>
            <person name="Sreeshan A."/>
            <person name="Augustine A."/>
        </authorList>
    </citation>
    <scope>NUCLEOTIDE SEQUENCE</scope>
    <source>
        <tissue evidence="1">Leaf</tissue>
    </source>
</reference>
<sequence>MYVTSECDDLELVIGCLLFLRTYEYY</sequence>